<evidence type="ECO:0000256" key="1">
    <source>
        <dbReference type="SAM" id="Phobius"/>
    </source>
</evidence>
<dbReference type="InterPro" id="IPR014509">
    <property type="entry name" value="YjdF-like"/>
</dbReference>
<keyword evidence="1" id="KW-0472">Membrane</keyword>
<keyword evidence="1" id="KW-1133">Transmembrane helix</keyword>
<evidence type="ECO:0008006" key="4">
    <source>
        <dbReference type="Google" id="ProtNLM"/>
    </source>
</evidence>
<keyword evidence="3" id="KW-1185">Reference proteome</keyword>
<dbReference type="EMBL" id="CP147404">
    <property type="protein sequence ID" value="WXB93077.1"/>
    <property type="molecule type" value="Genomic_DNA"/>
</dbReference>
<dbReference type="PROSITE" id="PS51257">
    <property type="entry name" value="PROKAR_LIPOPROTEIN"/>
    <property type="match status" value="1"/>
</dbReference>
<name>A0ABZ2N651_9BACI</name>
<protein>
    <recommendedName>
        <fullName evidence="4">Membrane-spanning protein</fullName>
    </recommendedName>
</protein>
<organism evidence="2 3">
    <name type="scientific">Bacillus kandeliae</name>
    <dbReference type="NCBI Taxonomy" id="3129297"/>
    <lineage>
        <taxon>Bacteria</taxon>
        <taxon>Bacillati</taxon>
        <taxon>Bacillota</taxon>
        <taxon>Bacilli</taxon>
        <taxon>Bacillales</taxon>
        <taxon>Bacillaceae</taxon>
        <taxon>Bacillus</taxon>
    </lineage>
</organism>
<evidence type="ECO:0000313" key="3">
    <source>
        <dbReference type="Proteomes" id="UP001387364"/>
    </source>
</evidence>
<dbReference type="Pfam" id="PF09997">
    <property type="entry name" value="DUF2238"/>
    <property type="match status" value="1"/>
</dbReference>
<keyword evidence="1" id="KW-0812">Transmembrane</keyword>
<feature type="transmembrane region" description="Helical" evidence="1">
    <location>
        <begin position="89"/>
        <end position="107"/>
    </location>
</feature>
<reference evidence="2 3" key="1">
    <citation type="submission" date="2024-02" db="EMBL/GenBank/DDBJ databases">
        <title>Seven novel Bacillus-like species.</title>
        <authorList>
            <person name="Liu G."/>
        </authorList>
    </citation>
    <scope>NUCLEOTIDE SEQUENCE [LARGE SCALE GENOMIC DNA]</scope>
    <source>
        <strain evidence="2 3">FJAT-52991</strain>
    </source>
</reference>
<sequence>MKSRWTTILSFSYFMMMLGCFLFFWFGNDVYRYQIGIGGMVASLIPMIIERLSRSQLKKSLVISYFVFLIGSQVFGSLMRFYSLGWWDTFLHFLSGGLIAFAALELMDRWTTPAARKGMSRRFVLLFLFSVSVLGGVFWEIYEFSADQLLGTTTQGGGNVDTMGDLIADSLGGLLVASVIAFKKQTNEQK</sequence>
<dbReference type="RefSeq" id="WP_338752246.1">
    <property type="nucleotide sequence ID" value="NZ_CP147404.1"/>
</dbReference>
<accession>A0ABZ2N651</accession>
<feature type="transmembrane region" description="Helical" evidence="1">
    <location>
        <begin position="61"/>
        <end position="83"/>
    </location>
</feature>
<dbReference type="Proteomes" id="UP001387364">
    <property type="component" value="Chromosome"/>
</dbReference>
<gene>
    <name evidence="2" type="ORF">WDJ61_17920</name>
</gene>
<feature type="transmembrane region" description="Helical" evidence="1">
    <location>
        <begin position="162"/>
        <end position="182"/>
    </location>
</feature>
<feature type="transmembrane region" description="Helical" evidence="1">
    <location>
        <begin position="31"/>
        <end position="49"/>
    </location>
</feature>
<evidence type="ECO:0000313" key="2">
    <source>
        <dbReference type="EMBL" id="WXB93077.1"/>
    </source>
</evidence>
<feature type="transmembrane region" description="Helical" evidence="1">
    <location>
        <begin position="7"/>
        <end position="25"/>
    </location>
</feature>
<feature type="transmembrane region" description="Helical" evidence="1">
    <location>
        <begin position="123"/>
        <end position="142"/>
    </location>
</feature>
<proteinExistence type="predicted"/>